<proteinExistence type="predicted"/>
<dbReference type="OrthoDB" id="10593972at2759"/>
<evidence type="ECO:0000313" key="3">
    <source>
        <dbReference type="EMBL" id="GAU96645.1"/>
    </source>
</evidence>
<feature type="signal peptide" evidence="2">
    <location>
        <begin position="1"/>
        <end position="26"/>
    </location>
</feature>
<protein>
    <submittedName>
        <fullName evidence="3">Uncharacterized protein</fullName>
    </submittedName>
</protein>
<accession>A0A1D1V795</accession>
<keyword evidence="2" id="KW-0732">Signal</keyword>
<comment type="caution">
    <text evidence="3">The sequence shown here is derived from an EMBL/GenBank/DDBJ whole genome shotgun (WGS) entry which is preliminary data.</text>
</comment>
<keyword evidence="4" id="KW-1185">Reference proteome</keyword>
<feature type="region of interest" description="Disordered" evidence="1">
    <location>
        <begin position="36"/>
        <end position="58"/>
    </location>
</feature>
<dbReference type="AlphaFoldDB" id="A0A1D1V795"/>
<dbReference type="Proteomes" id="UP000186922">
    <property type="component" value="Unassembled WGS sequence"/>
</dbReference>
<name>A0A1D1V795_RAMVA</name>
<dbReference type="EMBL" id="BDGG01000003">
    <property type="protein sequence ID" value="GAU96645.1"/>
    <property type="molecule type" value="Genomic_DNA"/>
</dbReference>
<gene>
    <name evidence="3" type="primary">RvY_08063-1</name>
    <name evidence="3" type="synonym">RvY_08063.1</name>
    <name evidence="3" type="ORF">RvY_08063</name>
</gene>
<organism evidence="3 4">
    <name type="scientific">Ramazzottius varieornatus</name>
    <name type="common">Water bear</name>
    <name type="synonym">Tardigrade</name>
    <dbReference type="NCBI Taxonomy" id="947166"/>
    <lineage>
        <taxon>Eukaryota</taxon>
        <taxon>Metazoa</taxon>
        <taxon>Ecdysozoa</taxon>
        <taxon>Tardigrada</taxon>
        <taxon>Eutardigrada</taxon>
        <taxon>Parachela</taxon>
        <taxon>Hypsibioidea</taxon>
        <taxon>Ramazzottiidae</taxon>
        <taxon>Ramazzottius</taxon>
    </lineage>
</organism>
<reference evidence="3 4" key="1">
    <citation type="journal article" date="2016" name="Nat. Commun.">
        <title>Extremotolerant tardigrade genome and improved radiotolerance of human cultured cells by tardigrade-unique protein.</title>
        <authorList>
            <person name="Hashimoto T."/>
            <person name="Horikawa D.D."/>
            <person name="Saito Y."/>
            <person name="Kuwahara H."/>
            <person name="Kozuka-Hata H."/>
            <person name="Shin-I T."/>
            <person name="Minakuchi Y."/>
            <person name="Ohishi K."/>
            <person name="Motoyama A."/>
            <person name="Aizu T."/>
            <person name="Enomoto A."/>
            <person name="Kondo K."/>
            <person name="Tanaka S."/>
            <person name="Hara Y."/>
            <person name="Koshikawa S."/>
            <person name="Sagara H."/>
            <person name="Miura T."/>
            <person name="Yokobori S."/>
            <person name="Miyagawa K."/>
            <person name="Suzuki Y."/>
            <person name="Kubo T."/>
            <person name="Oyama M."/>
            <person name="Kohara Y."/>
            <person name="Fujiyama A."/>
            <person name="Arakawa K."/>
            <person name="Katayama T."/>
            <person name="Toyoda A."/>
            <person name="Kunieda T."/>
        </authorList>
    </citation>
    <scope>NUCLEOTIDE SEQUENCE [LARGE SCALE GENOMIC DNA]</scope>
    <source>
        <strain evidence="3 4">YOKOZUNA-1</strain>
    </source>
</reference>
<evidence type="ECO:0000313" key="4">
    <source>
        <dbReference type="Proteomes" id="UP000186922"/>
    </source>
</evidence>
<sequence length="356" mass="38809">MMDNRQYRIAFQLVVSVGLLIASVLCQGPAVTAPTTRNPVENTTQASNTTQRPSSNAIDTAKDVVANSSMTGQVKTSGNGALILRSSNDGENKTEIVLANVTAVPILAPNGTLVKSNTTGLNATDLADDVILTRNKTSKVVVVPVDTNNKTNRVNQVIVQLNHRIELEPIDFQMNYTKKPKLNLNIVITTLITAGSIPVASIARRKQTLGARAATGAVTDIAMDLDNGDIVMAHPETTTGVQLLFNGTYRNVADDNSDNKVPVPRTFFLDLCGSISDKAFMQIVIGGQRNDTFICAVNLAFPTAARDTEAEWTEPLQCENTNGDWSYRLWYKLRQYNINWSQCQQNRPVILADSQE</sequence>
<evidence type="ECO:0000256" key="2">
    <source>
        <dbReference type="SAM" id="SignalP"/>
    </source>
</evidence>
<feature type="chain" id="PRO_5008898123" evidence="2">
    <location>
        <begin position="27"/>
        <end position="356"/>
    </location>
</feature>
<evidence type="ECO:0000256" key="1">
    <source>
        <dbReference type="SAM" id="MobiDB-lite"/>
    </source>
</evidence>